<dbReference type="Pfam" id="PF21096">
    <property type="entry name" value="RecA_C"/>
    <property type="match status" value="1"/>
</dbReference>
<comment type="caution">
    <text evidence="16">The sequence shown here is derived from an EMBL/GenBank/DDBJ whole genome shotgun (WGS) entry which is preliminary data.</text>
</comment>
<dbReference type="SUPFAM" id="SSF52540">
    <property type="entry name" value="P-loop containing nucleoside triphosphate hydrolases"/>
    <property type="match status" value="1"/>
</dbReference>
<evidence type="ECO:0000256" key="11">
    <source>
        <dbReference type="RuleBase" id="RU000526"/>
    </source>
</evidence>
<sequence length="398" mass="43420">MATAKKKENTEIKKDGKNEAIDAITDQINKKYGPGSFMRLGSNKTVNVDVISTGALTLDHALGVGGIPRGRITEIYGHEASGKTTLTLHIIAEAQKAGGYAAFIDAEHALDPTYASALGVDIDNLYISQPNSGEEALEILEKVVSSTAFDIVVVDSVAALVSRAELAGDIGDAHIALQARLMSHALRKLTAIISNTNTAVIFINQLRQNIATTGYGAGPTETTTGGKALKFYSSVRLDIRRTEWIKKGDETIGHKVKIKVVKNKLSAPFKVVNLEIIFGHGISTEGLLIDLAMEAKIITRSGAWFYYNGEQIAQGKEKVREILASDTKMRLELEIQIRENLNMGGIDKVKEELNEYLESQKNKDDKTFKSDKKEDSDLNKNSISNKDDTSDLLIKTVE</sequence>
<feature type="domain" description="RecA family profile 1" evidence="14">
    <location>
        <begin position="47"/>
        <end position="206"/>
    </location>
</feature>
<feature type="domain" description="RecA family profile 2" evidence="15">
    <location>
        <begin position="214"/>
        <end position="287"/>
    </location>
</feature>
<dbReference type="SUPFAM" id="SSF54752">
    <property type="entry name" value="RecA protein, C-terminal domain"/>
    <property type="match status" value="1"/>
</dbReference>
<keyword evidence="5 10" id="KW-0067">ATP-binding</keyword>
<dbReference type="InterPro" id="IPR013765">
    <property type="entry name" value="DNA_recomb/repair_RecA"/>
</dbReference>
<evidence type="ECO:0000256" key="3">
    <source>
        <dbReference type="ARBA" id="ARBA00022741"/>
    </source>
</evidence>
<dbReference type="InterPro" id="IPR049428">
    <property type="entry name" value="RecA-like_N"/>
</dbReference>
<feature type="region of interest" description="Disordered" evidence="13">
    <location>
        <begin position="360"/>
        <end position="398"/>
    </location>
</feature>
<protein>
    <recommendedName>
        <fullName evidence="2 10">Protein RecA</fullName>
    </recommendedName>
    <alternativeName>
        <fullName evidence="10 11">Recombinase A</fullName>
    </alternativeName>
</protein>
<gene>
    <name evidence="10 16" type="primary">recA</name>
    <name evidence="16" type="ORF">EPJ80_12025</name>
</gene>
<dbReference type="InterPro" id="IPR020588">
    <property type="entry name" value="RecA_ATP-bd"/>
</dbReference>
<evidence type="ECO:0000256" key="8">
    <source>
        <dbReference type="ARBA" id="ARBA00023204"/>
    </source>
</evidence>
<dbReference type="PROSITE" id="PS00321">
    <property type="entry name" value="RECA_1"/>
    <property type="match status" value="1"/>
</dbReference>
<proteinExistence type="inferred from homology"/>
<evidence type="ECO:0000259" key="15">
    <source>
        <dbReference type="PROSITE" id="PS50163"/>
    </source>
</evidence>
<dbReference type="Gene3D" id="3.40.50.300">
    <property type="entry name" value="P-loop containing nucleotide triphosphate hydrolases"/>
    <property type="match status" value="1"/>
</dbReference>
<feature type="compositionally biased region" description="Basic and acidic residues" evidence="13">
    <location>
        <begin position="360"/>
        <end position="378"/>
    </location>
</feature>
<dbReference type="PROSITE" id="PS50162">
    <property type="entry name" value="RECA_2"/>
    <property type="match status" value="1"/>
</dbReference>
<keyword evidence="3 10" id="KW-0547">Nucleotide-binding</keyword>
<comment type="caution">
    <text evidence="10">Lacks conserved residue(s) required for the propagation of feature annotation.</text>
</comment>
<evidence type="ECO:0000256" key="2">
    <source>
        <dbReference type="ARBA" id="ARBA00015553"/>
    </source>
</evidence>
<dbReference type="InterPro" id="IPR049261">
    <property type="entry name" value="RecA-like_C"/>
</dbReference>
<dbReference type="GO" id="GO:0005524">
    <property type="term" value="F:ATP binding"/>
    <property type="evidence" value="ECO:0007669"/>
    <property type="project" value="UniProtKB-UniRule"/>
</dbReference>
<keyword evidence="7 10" id="KW-0233">DNA recombination</keyword>
<evidence type="ECO:0000256" key="13">
    <source>
        <dbReference type="SAM" id="MobiDB-lite"/>
    </source>
</evidence>
<reference evidence="16 17" key="1">
    <citation type="journal article" date="1992" name="Lakartidningen">
        <title>[Penicillin V and not amoxicillin is the first choice preparation in acute otitis].</title>
        <authorList>
            <person name="Kamme C."/>
            <person name="Lundgren K."/>
            <person name="Prellner K."/>
        </authorList>
    </citation>
    <scope>NUCLEOTIDE SEQUENCE [LARGE SCALE GENOMIC DNA]</scope>
    <source>
        <strain evidence="16 17">W1</strain>
    </source>
</reference>
<evidence type="ECO:0000256" key="9">
    <source>
        <dbReference type="ARBA" id="ARBA00023236"/>
    </source>
</evidence>
<dbReference type="PROSITE" id="PS50163">
    <property type="entry name" value="RECA_3"/>
    <property type="match status" value="1"/>
</dbReference>
<dbReference type="PANTHER" id="PTHR45900">
    <property type="entry name" value="RECA"/>
    <property type="match status" value="1"/>
</dbReference>
<keyword evidence="8 10" id="KW-0234">DNA repair</keyword>
<evidence type="ECO:0000259" key="14">
    <source>
        <dbReference type="PROSITE" id="PS50162"/>
    </source>
</evidence>
<dbReference type="InterPro" id="IPR020587">
    <property type="entry name" value="RecA_monomer-monomer_interface"/>
</dbReference>
<dbReference type="NCBIfam" id="TIGR02012">
    <property type="entry name" value="tigrfam_recA"/>
    <property type="match status" value="1"/>
</dbReference>
<keyword evidence="9 10" id="KW-0742">SOS response</keyword>
<dbReference type="GO" id="GO:0003697">
    <property type="term" value="F:single-stranded DNA binding"/>
    <property type="evidence" value="ECO:0007669"/>
    <property type="project" value="UniProtKB-UniRule"/>
</dbReference>
<evidence type="ECO:0000256" key="1">
    <source>
        <dbReference type="ARBA" id="ARBA00009391"/>
    </source>
</evidence>
<dbReference type="FunFam" id="3.40.50.300:FF:000087">
    <property type="entry name" value="Recombinase RecA"/>
    <property type="match status" value="1"/>
</dbReference>
<keyword evidence="10" id="KW-0963">Cytoplasm</keyword>
<dbReference type="HAMAP" id="MF_00268">
    <property type="entry name" value="RecA"/>
    <property type="match status" value="1"/>
</dbReference>
<comment type="function">
    <text evidence="10">Can catalyze the hydrolysis of ATP in the presence of single-stranded DNA, the ATP-dependent uptake of single-stranded DNA by duplex DNA, and the ATP-dependent hybridization of homologous single-stranded DNAs. It interacts with LexA causing its activation and leading to its autocatalytic cleavage.</text>
</comment>
<organism evidence="16 17">
    <name type="scientific">Brachyspira aalborgi</name>
    <dbReference type="NCBI Taxonomy" id="29522"/>
    <lineage>
        <taxon>Bacteria</taxon>
        <taxon>Pseudomonadati</taxon>
        <taxon>Spirochaetota</taxon>
        <taxon>Spirochaetia</taxon>
        <taxon>Brachyspirales</taxon>
        <taxon>Brachyspiraceae</taxon>
        <taxon>Brachyspira</taxon>
    </lineage>
</organism>
<dbReference type="InterPro" id="IPR023400">
    <property type="entry name" value="RecA_C_sf"/>
</dbReference>
<dbReference type="InterPro" id="IPR020584">
    <property type="entry name" value="DNA_recomb/repair_RecA_CS"/>
</dbReference>
<evidence type="ECO:0000256" key="10">
    <source>
        <dbReference type="HAMAP-Rule" id="MF_00268"/>
    </source>
</evidence>
<evidence type="ECO:0000256" key="4">
    <source>
        <dbReference type="ARBA" id="ARBA00022763"/>
    </source>
</evidence>
<dbReference type="PRINTS" id="PR00142">
    <property type="entry name" value="RECA"/>
</dbReference>
<dbReference type="EMBL" id="SAXT01000009">
    <property type="protein sequence ID" value="TXJ10866.1"/>
    <property type="molecule type" value="Genomic_DNA"/>
</dbReference>
<dbReference type="AlphaFoldDB" id="A0A5C8CD19"/>
<dbReference type="Proteomes" id="UP000325116">
    <property type="component" value="Unassembled WGS sequence"/>
</dbReference>
<dbReference type="GO" id="GO:0006281">
    <property type="term" value="P:DNA repair"/>
    <property type="evidence" value="ECO:0007669"/>
    <property type="project" value="UniProtKB-UniRule"/>
</dbReference>
<dbReference type="InterPro" id="IPR027417">
    <property type="entry name" value="P-loop_NTPase"/>
</dbReference>
<dbReference type="GO" id="GO:0009432">
    <property type="term" value="P:SOS response"/>
    <property type="evidence" value="ECO:0007669"/>
    <property type="project" value="UniProtKB-UniRule"/>
</dbReference>
<evidence type="ECO:0000256" key="12">
    <source>
        <dbReference type="RuleBase" id="RU004527"/>
    </source>
</evidence>
<dbReference type="GO" id="GO:0140664">
    <property type="term" value="F:ATP-dependent DNA damage sensor activity"/>
    <property type="evidence" value="ECO:0007669"/>
    <property type="project" value="InterPro"/>
</dbReference>
<evidence type="ECO:0000313" key="16">
    <source>
        <dbReference type="EMBL" id="TXJ10866.1"/>
    </source>
</evidence>
<dbReference type="Pfam" id="PF00154">
    <property type="entry name" value="RecA_N"/>
    <property type="match status" value="1"/>
</dbReference>
<dbReference type="CDD" id="cd00983">
    <property type="entry name" value="RecA"/>
    <property type="match status" value="1"/>
</dbReference>
<dbReference type="GO" id="GO:0005829">
    <property type="term" value="C:cytosol"/>
    <property type="evidence" value="ECO:0007669"/>
    <property type="project" value="TreeGrafter"/>
</dbReference>
<evidence type="ECO:0000313" key="17">
    <source>
        <dbReference type="Proteomes" id="UP000325116"/>
    </source>
</evidence>
<dbReference type="RefSeq" id="WP_147759177.1">
    <property type="nucleotide sequence ID" value="NZ_SAXT01000009.1"/>
</dbReference>
<keyword evidence="6 10" id="KW-0238">DNA-binding</keyword>
<dbReference type="PANTHER" id="PTHR45900:SF1">
    <property type="entry name" value="MITOCHONDRIAL DNA REPAIR PROTEIN RECA HOMOLOG-RELATED"/>
    <property type="match status" value="1"/>
</dbReference>
<comment type="subcellular location">
    <subcellularLocation>
        <location evidence="10">Cytoplasm</location>
    </subcellularLocation>
</comment>
<dbReference type="GO" id="GO:0006310">
    <property type="term" value="P:DNA recombination"/>
    <property type="evidence" value="ECO:0007669"/>
    <property type="project" value="UniProtKB-UniRule"/>
</dbReference>
<dbReference type="GO" id="GO:0003684">
    <property type="term" value="F:damaged DNA binding"/>
    <property type="evidence" value="ECO:0007669"/>
    <property type="project" value="UniProtKB-UniRule"/>
</dbReference>
<name>A0A5C8CD19_9SPIR</name>
<dbReference type="InterPro" id="IPR003593">
    <property type="entry name" value="AAA+_ATPase"/>
</dbReference>
<accession>A0A5C8CD19</accession>
<keyword evidence="4 10" id="KW-0227">DNA damage</keyword>
<evidence type="ECO:0000256" key="5">
    <source>
        <dbReference type="ARBA" id="ARBA00022840"/>
    </source>
</evidence>
<evidence type="ECO:0000256" key="7">
    <source>
        <dbReference type="ARBA" id="ARBA00023172"/>
    </source>
</evidence>
<comment type="similarity">
    <text evidence="1 10 12">Belongs to the RecA family.</text>
</comment>
<dbReference type="SMART" id="SM00382">
    <property type="entry name" value="AAA"/>
    <property type="match status" value="1"/>
</dbReference>
<evidence type="ECO:0000256" key="6">
    <source>
        <dbReference type="ARBA" id="ARBA00023125"/>
    </source>
</evidence>